<comment type="subcellular location">
    <subcellularLocation>
        <location evidence="5">Nucleus</location>
    </subcellularLocation>
</comment>
<dbReference type="PROSITE" id="PS50071">
    <property type="entry name" value="HOMEOBOX_2"/>
    <property type="match status" value="1"/>
</dbReference>
<organism evidence="8 9">
    <name type="scientific">Gymnopilus dilepis</name>
    <dbReference type="NCBI Taxonomy" id="231916"/>
    <lineage>
        <taxon>Eukaryota</taxon>
        <taxon>Fungi</taxon>
        <taxon>Dikarya</taxon>
        <taxon>Basidiomycota</taxon>
        <taxon>Agaricomycotina</taxon>
        <taxon>Agaricomycetes</taxon>
        <taxon>Agaricomycetidae</taxon>
        <taxon>Agaricales</taxon>
        <taxon>Agaricineae</taxon>
        <taxon>Hymenogastraceae</taxon>
        <taxon>Gymnopilus</taxon>
    </lineage>
</organism>
<evidence type="ECO:0000313" key="9">
    <source>
        <dbReference type="Proteomes" id="UP000284706"/>
    </source>
</evidence>
<feature type="domain" description="Homeobox" evidence="7">
    <location>
        <begin position="135"/>
        <end position="171"/>
    </location>
</feature>
<sequence>MNFQLDLKLRESMQGYLDCFFHSLQGDNNALHAFTSTLSAFNNTIWAQRDKLQVETLIAVRGFAHVIDAVTSSALELETETQKLQKEAVEDISRILNGKMDGLSIGDQHHKSSMEEDVPSYIKLSYEWLLSNLHNPYPSKDTKKQIARKSKCSVRDIDAWFIDARKRIGWNTLRRRKFSNKQENIVAAATRFFKPSASTFADDASATLMSEMNPFEAYHADFVAMENATRSLYSGRLSAVPPSTPPNRAGQKSRRSYPATSRSVPPQIPNFESAILPYPTPEPSPEQFTIASPLSATCAPLPISIAMPSQKRRRPDSELSEDDRPDSEGKIQQCKRPRLESWSRGDFLGATHSSGPPSPALTPDSSGDTPASCILSTGSNTYSATSTNLSGKRKRRLSDADTQTPAKRPHHAFAVPRLHAVSDPFPISKPFIDDSFDEWFNSDLAAGRTLDNNVPTPDSAVPELSDQIPLEVHCHSYQNFPYEPNVTLPETSFIAEASHVNPLPTPTIEISEKPGECRSVGSESLTDFDFSTLNEGNSQGISSNPLDQILDMNTLLHPSHDNFQWIQPMPAGSIEPPEPSAPSLSDFGPAISIIPEDQDAKRIRVQLLREELKLLESELES</sequence>
<evidence type="ECO:0000256" key="5">
    <source>
        <dbReference type="PROSITE-ProRule" id="PRU00108"/>
    </source>
</evidence>
<dbReference type="STRING" id="231916.A0A409VZ17"/>
<feature type="region of interest" description="Disordered" evidence="6">
    <location>
        <begin position="303"/>
        <end position="411"/>
    </location>
</feature>
<keyword evidence="4 5" id="KW-0539">Nucleus</keyword>
<keyword evidence="2 5" id="KW-0238">DNA-binding</keyword>
<evidence type="ECO:0000256" key="4">
    <source>
        <dbReference type="ARBA" id="ARBA00023242"/>
    </source>
</evidence>
<evidence type="ECO:0000259" key="7">
    <source>
        <dbReference type="PROSITE" id="PS50071"/>
    </source>
</evidence>
<comment type="similarity">
    <text evidence="1">Belongs to the TALE/M-ATYP homeobox family.</text>
</comment>
<dbReference type="Pfam" id="PF12731">
    <property type="entry name" value="Mating_N"/>
    <property type="match status" value="1"/>
</dbReference>
<evidence type="ECO:0000256" key="3">
    <source>
        <dbReference type="ARBA" id="ARBA00023155"/>
    </source>
</evidence>
<dbReference type="InterPro" id="IPR008422">
    <property type="entry name" value="KN_HD"/>
</dbReference>
<dbReference type="AlphaFoldDB" id="A0A409VZ17"/>
<dbReference type="CDD" id="cd00086">
    <property type="entry name" value="homeodomain"/>
    <property type="match status" value="1"/>
</dbReference>
<proteinExistence type="inferred from homology"/>
<name>A0A409VZ17_9AGAR</name>
<dbReference type="GO" id="GO:0003677">
    <property type="term" value="F:DNA binding"/>
    <property type="evidence" value="ECO:0007669"/>
    <property type="project" value="UniProtKB-UniRule"/>
</dbReference>
<dbReference type="InParanoid" id="A0A409VZ17"/>
<comment type="caution">
    <text evidence="8">The sequence shown here is derived from an EMBL/GenBank/DDBJ whole genome shotgun (WGS) entry which is preliminary data.</text>
</comment>
<dbReference type="GO" id="GO:0005634">
    <property type="term" value="C:nucleus"/>
    <property type="evidence" value="ECO:0007669"/>
    <property type="project" value="UniProtKB-SubCell"/>
</dbReference>
<feature type="DNA-binding region" description="Homeobox" evidence="5">
    <location>
        <begin position="137"/>
        <end position="172"/>
    </location>
</feature>
<accession>A0A409VZ17</accession>
<evidence type="ECO:0000256" key="6">
    <source>
        <dbReference type="SAM" id="MobiDB-lite"/>
    </source>
</evidence>
<feature type="region of interest" description="Disordered" evidence="6">
    <location>
        <begin position="236"/>
        <end position="288"/>
    </location>
</feature>
<protein>
    <recommendedName>
        <fullName evidence="7">Homeobox domain-containing protein</fullName>
    </recommendedName>
</protein>
<dbReference type="GO" id="GO:0006355">
    <property type="term" value="P:regulation of DNA-templated transcription"/>
    <property type="evidence" value="ECO:0007669"/>
    <property type="project" value="InterPro"/>
</dbReference>
<evidence type="ECO:0000313" key="8">
    <source>
        <dbReference type="EMBL" id="PPQ71473.1"/>
    </source>
</evidence>
<dbReference type="InterPro" id="IPR024333">
    <property type="entry name" value="Mating-type_A-alpha/beta_1_N"/>
</dbReference>
<evidence type="ECO:0000256" key="1">
    <source>
        <dbReference type="ARBA" id="ARBA00005800"/>
    </source>
</evidence>
<dbReference type="InterPro" id="IPR024441">
    <property type="entry name" value="Homeodomain1_C"/>
</dbReference>
<gene>
    <name evidence="8" type="ORF">CVT26_011252</name>
</gene>
<feature type="compositionally biased region" description="Polar residues" evidence="6">
    <location>
        <begin position="363"/>
        <end position="390"/>
    </location>
</feature>
<dbReference type="OrthoDB" id="250329at2759"/>
<dbReference type="SUPFAM" id="SSF46689">
    <property type="entry name" value="Homeodomain-like"/>
    <property type="match status" value="1"/>
</dbReference>
<dbReference type="InterPro" id="IPR001356">
    <property type="entry name" value="HD"/>
</dbReference>
<dbReference type="EMBL" id="NHYE01005501">
    <property type="protein sequence ID" value="PPQ71473.1"/>
    <property type="molecule type" value="Genomic_DNA"/>
</dbReference>
<dbReference type="Pfam" id="PF05920">
    <property type="entry name" value="Homeobox_KN"/>
    <property type="match status" value="1"/>
</dbReference>
<evidence type="ECO:0000256" key="2">
    <source>
        <dbReference type="ARBA" id="ARBA00023125"/>
    </source>
</evidence>
<dbReference type="Proteomes" id="UP000284706">
    <property type="component" value="Unassembled WGS sequence"/>
</dbReference>
<dbReference type="Pfam" id="PF12737">
    <property type="entry name" value="Mating_C"/>
    <property type="match status" value="1"/>
</dbReference>
<dbReference type="Gene3D" id="1.10.10.60">
    <property type="entry name" value="Homeodomain-like"/>
    <property type="match status" value="1"/>
</dbReference>
<keyword evidence="3 5" id="KW-0371">Homeobox</keyword>
<dbReference type="InterPro" id="IPR009057">
    <property type="entry name" value="Homeodomain-like_sf"/>
</dbReference>
<keyword evidence="9" id="KW-1185">Reference proteome</keyword>
<reference evidence="8 9" key="1">
    <citation type="journal article" date="2018" name="Evol. Lett.">
        <title>Horizontal gene cluster transfer increased hallucinogenic mushroom diversity.</title>
        <authorList>
            <person name="Reynolds H.T."/>
            <person name="Vijayakumar V."/>
            <person name="Gluck-Thaler E."/>
            <person name="Korotkin H.B."/>
            <person name="Matheny P.B."/>
            <person name="Slot J.C."/>
        </authorList>
    </citation>
    <scope>NUCLEOTIDE SEQUENCE [LARGE SCALE GENOMIC DNA]</scope>
    <source>
        <strain evidence="8 9">SRW20</strain>
    </source>
</reference>